<dbReference type="AlphaFoldDB" id="A0A1Q9EKF7"/>
<keyword evidence="1" id="KW-0040">ANK repeat</keyword>
<feature type="region of interest" description="Disordered" evidence="2">
    <location>
        <begin position="1"/>
        <end position="20"/>
    </location>
</feature>
<dbReference type="Gene3D" id="1.25.40.20">
    <property type="entry name" value="Ankyrin repeat-containing domain"/>
    <property type="match status" value="1"/>
</dbReference>
<dbReference type="InterPro" id="IPR002110">
    <property type="entry name" value="Ankyrin_rpt"/>
</dbReference>
<dbReference type="InterPro" id="IPR036770">
    <property type="entry name" value="Ankyrin_rpt-contain_sf"/>
</dbReference>
<reference evidence="3 4" key="1">
    <citation type="submission" date="2016-02" db="EMBL/GenBank/DDBJ databases">
        <title>Genome analysis of coral dinoflagellate symbionts highlights evolutionary adaptations to a symbiotic lifestyle.</title>
        <authorList>
            <person name="Aranda M."/>
            <person name="Li Y."/>
            <person name="Liew Y.J."/>
            <person name="Baumgarten S."/>
            <person name="Simakov O."/>
            <person name="Wilson M."/>
            <person name="Piel J."/>
            <person name="Ashoor H."/>
            <person name="Bougouffa S."/>
            <person name="Bajic V.B."/>
            <person name="Ryu T."/>
            <person name="Ravasi T."/>
            <person name="Bayer T."/>
            <person name="Micklem G."/>
            <person name="Kim H."/>
            <person name="Bhak J."/>
            <person name="Lajeunesse T.C."/>
            <person name="Voolstra C.R."/>
        </authorList>
    </citation>
    <scope>NUCLEOTIDE SEQUENCE [LARGE SCALE GENOMIC DNA]</scope>
    <source>
        <strain evidence="3 4">CCMP2467</strain>
    </source>
</reference>
<dbReference type="EMBL" id="LSRX01000129">
    <property type="protein sequence ID" value="OLQ07912.1"/>
    <property type="molecule type" value="Genomic_DNA"/>
</dbReference>
<dbReference type="Proteomes" id="UP000186817">
    <property type="component" value="Unassembled WGS sequence"/>
</dbReference>
<evidence type="ECO:0000256" key="2">
    <source>
        <dbReference type="SAM" id="MobiDB-lite"/>
    </source>
</evidence>
<evidence type="ECO:0000256" key="1">
    <source>
        <dbReference type="PROSITE-ProRule" id="PRU00023"/>
    </source>
</evidence>
<sequence>MMADDGFDTPPMSPPMSPKSCASTITLDLLEEMCDTEQITESFALHGKAKQLRREKLLRFLKKHGFAQDVNEPRLPGCTAWFTTKKEIVYPIHVAAQLGDCQTIRALLAEGADPAKKTSKGRTAADFIKECTGPRREEAARMLRA</sequence>
<evidence type="ECO:0000313" key="4">
    <source>
        <dbReference type="Proteomes" id="UP000186817"/>
    </source>
</evidence>
<dbReference type="SUPFAM" id="SSF48403">
    <property type="entry name" value="Ankyrin repeat"/>
    <property type="match status" value="1"/>
</dbReference>
<gene>
    <name evidence="3" type="ORF">AK812_SmicGene8610</name>
</gene>
<evidence type="ECO:0000313" key="3">
    <source>
        <dbReference type="EMBL" id="OLQ07912.1"/>
    </source>
</evidence>
<accession>A0A1Q9EKF7</accession>
<protein>
    <submittedName>
        <fullName evidence="3">Uncharacterized protein</fullName>
    </submittedName>
</protein>
<keyword evidence="4" id="KW-1185">Reference proteome</keyword>
<dbReference type="OrthoDB" id="422726at2759"/>
<feature type="repeat" description="ANK" evidence="1">
    <location>
        <begin position="91"/>
        <end position="119"/>
    </location>
</feature>
<organism evidence="3 4">
    <name type="scientific">Symbiodinium microadriaticum</name>
    <name type="common">Dinoflagellate</name>
    <name type="synonym">Zooxanthella microadriatica</name>
    <dbReference type="NCBI Taxonomy" id="2951"/>
    <lineage>
        <taxon>Eukaryota</taxon>
        <taxon>Sar</taxon>
        <taxon>Alveolata</taxon>
        <taxon>Dinophyceae</taxon>
        <taxon>Suessiales</taxon>
        <taxon>Symbiodiniaceae</taxon>
        <taxon>Symbiodinium</taxon>
    </lineage>
</organism>
<name>A0A1Q9EKF7_SYMMI</name>
<dbReference type="Pfam" id="PF00023">
    <property type="entry name" value="Ank"/>
    <property type="match status" value="1"/>
</dbReference>
<comment type="caution">
    <text evidence="3">The sequence shown here is derived from an EMBL/GenBank/DDBJ whole genome shotgun (WGS) entry which is preliminary data.</text>
</comment>
<proteinExistence type="predicted"/>
<dbReference type="PROSITE" id="PS50088">
    <property type="entry name" value="ANK_REPEAT"/>
    <property type="match status" value="1"/>
</dbReference>